<comment type="caution">
    <text evidence="1">The sequence shown here is derived from an EMBL/GenBank/DDBJ whole genome shotgun (WGS) entry which is preliminary data.</text>
</comment>
<gene>
    <name evidence="1" type="ORF">JOD49_003027</name>
</gene>
<sequence>MPRPGERRVAAATKVSEADSDELKAIAAAAGVAQSDVVRAGVELVLRGVDRDRLIDYLTDVGRESPSGALTPERRAGLVG</sequence>
<evidence type="ECO:0008006" key="3">
    <source>
        <dbReference type="Google" id="ProtNLM"/>
    </source>
</evidence>
<proteinExistence type="predicted"/>
<dbReference type="Proteomes" id="UP000698059">
    <property type="component" value="Unassembled WGS sequence"/>
</dbReference>
<dbReference type="RefSeq" id="WP_205307924.1">
    <property type="nucleotide sequence ID" value="NZ_BAAAVF010000007.1"/>
</dbReference>
<name>A0ABS2LIL2_9CELL</name>
<evidence type="ECO:0000313" key="2">
    <source>
        <dbReference type="Proteomes" id="UP000698059"/>
    </source>
</evidence>
<protein>
    <recommendedName>
        <fullName evidence="3">Ribbon-helix-helix protein, copG family</fullName>
    </recommendedName>
</protein>
<accession>A0ABS2LIL2</accession>
<keyword evidence="2" id="KW-1185">Reference proteome</keyword>
<evidence type="ECO:0000313" key="1">
    <source>
        <dbReference type="EMBL" id="MBM7480107.1"/>
    </source>
</evidence>
<organism evidence="1 2">
    <name type="scientific">Oerskovia jenensis</name>
    <dbReference type="NCBI Taxonomy" id="162169"/>
    <lineage>
        <taxon>Bacteria</taxon>
        <taxon>Bacillati</taxon>
        <taxon>Actinomycetota</taxon>
        <taxon>Actinomycetes</taxon>
        <taxon>Micrococcales</taxon>
        <taxon>Cellulomonadaceae</taxon>
        <taxon>Oerskovia</taxon>
    </lineage>
</organism>
<dbReference type="EMBL" id="JAFBBO010000001">
    <property type="protein sequence ID" value="MBM7480107.1"/>
    <property type="molecule type" value="Genomic_DNA"/>
</dbReference>
<reference evidence="1 2" key="1">
    <citation type="submission" date="2021-01" db="EMBL/GenBank/DDBJ databases">
        <title>Sequencing the genomes of 1000 actinobacteria strains.</title>
        <authorList>
            <person name="Klenk H.-P."/>
        </authorList>
    </citation>
    <scope>NUCLEOTIDE SEQUENCE [LARGE SCALE GENOMIC DNA]</scope>
    <source>
        <strain evidence="1 2">DSM 46000</strain>
    </source>
</reference>